<feature type="compositionally biased region" description="Polar residues" evidence="1">
    <location>
        <begin position="1"/>
        <end position="15"/>
    </location>
</feature>
<evidence type="ECO:0000256" key="2">
    <source>
        <dbReference type="SAM" id="Phobius"/>
    </source>
</evidence>
<dbReference type="Proteomes" id="UP000717696">
    <property type="component" value="Unassembled WGS sequence"/>
</dbReference>
<protein>
    <recommendedName>
        <fullName evidence="5">Transmembrane protein</fullName>
    </recommendedName>
</protein>
<comment type="caution">
    <text evidence="3">The sequence shown here is derived from an EMBL/GenBank/DDBJ whole genome shotgun (WGS) entry which is preliminary data.</text>
</comment>
<accession>A0A9P9IYH0</accession>
<keyword evidence="2" id="KW-1133">Transmembrane helix</keyword>
<dbReference type="EMBL" id="JAGMUU010000016">
    <property type="protein sequence ID" value="KAH7136861.1"/>
    <property type="molecule type" value="Genomic_DNA"/>
</dbReference>
<feature type="transmembrane region" description="Helical" evidence="2">
    <location>
        <begin position="143"/>
        <end position="167"/>
    </location>
</feature>
<feature type="region of interest" description="Disordered" evidence="1">
    <location>
        <begin position="1"/>
        <end position="46"/>
    </location>
</feature>
<feature type="transmembrane region" description="Helical" evidence="2">
    <location>
        <begin position="200"/>
        <end position="218"/>
    </location>
</feature>
<sequence length="646" mass="70228">MSNQPEPFKQDNTYTAGLEPGSKSTWAHNWTPPVEISDSAPRAGGTVATTAAATSGSHVEVSYDTQTYSAVEEVRNESDTFCIGGHLRDNPLSSNEQVLMTSAPTRSGELVLHTTGRICVNAIKIINVFAMAQSNFITRIRRLGLAPITALLDGGTILTLVALNALFGPKMDPNAESVPETPLTTDSERMFRFLADQSLYIWYGIVASGAVLIWYGLTHGYNYPSGCRRAHKTGWEAGINEGSYLNSIPPRTTILVLRCLIPVLYLAAAAGYHFGLIKITVYSNGAIDQGILELSSLPTLAANTTFSGPWAIGLDRDVQDSYFVDDLDIDQGILDPPTSIIMVGVLDCRSVQDPLRLDVGSLLGREIVMVANLTDEKGSFNMTKDHGGWMRTYTSSRFWLGHGEVEIPTVVDYRIVEPGKVQLQWAQRGSWLDDDGPESTPVFRRVGFTIRYAVAIIAREIMHISEDECATAFDVDILSIDSNPPATELTNGSLPHIWNWTDIMLGSIDSDVSIGVTAFLRAVMAGWASPAPGRIRGPQIGLIADDDKPFGPEQAPGWEIPDVGRRGYPYYTGMRSDVYTGCNREAACIFLIMGTLAILVGLVRLQCGPFDVGADVGKAGYLALRGEEPTQDDECLVDTGCEDETE</sequence>
<feature type="transmembrane region" description="Helical" evidence="2">
    <location>
        <begin position="255"/>
        <end position="274"/>
    </location>
</feature>
<keyword evidence="2" id="KW-0472">Membrane</keyword>
<evidence type="ECO:0000256" key="1">
    <source>
        <dbReference type="SAM" id="MobiDB-lite"/>
    </source>
</evidence>
<dbReference type="AlphaFoldDB" id="A0A9P9IYH0"/>
<gene>
    <name evidence="3" type="ORF">B0J13DRAFT_677663</name>
</gene>
<dbReference type="OrthoDB" id="5052575at2759"/>
<proteinExistence type="predicted"/>
<reference evidence="3" key="1">
    <citation type="journal article" date="2021" name="Nat. Commun.">
        <title>Genetic determinants of endophytism in the Arabidopsis root mycobiome.</title>
        <authorList>
            <person name="Mesny F."/>
            <person name="Miyauchi S."/>
            <person name="Thiergart T."/>
            <person name="Pickel B."/>
            <person name="Atanasova L."/>
            <person name="Karlsson M."/>
            <person name="Huettel B."/>
            <person name="Barry K.W."/>
            <person name="Haridas S."/>
            <person name="Chen C."/>
            <person name="Bauer D."/>
            <person name="Andreopoulos W."/>
            <person name="Pangilinan J."/>
            <person name="LaButti K."/>
            <person name="Riley R."/>
            <person name="Lipzen A."/>
            <person name="Clum A."/>
            <person name="Drula E."/>
            <person name="Henrissat B."/>
            <person name="Kohler A."/>
            <person name="Grigoriev I.V."/>
            <person name="Martin F.M."/>
            <person name="Hacquard S."/>
        </authorList>
    </citation>
    <scope>NUCLEOTIDE SEQUENCE</scope>
    <source>
        <strain evidence="3">MPI-CAGE-AT-0021</strain>
    </source>
</reference>
<keyword evidence="2" id="KW-0812">Transmembrane</keyword>
<organism evidence="3 4">
    <name type="scientific">Dactylonectria estremocensis</name>
    <dbReference type="NCBI Taxonomy" id="1079267"/>
    <lineage>
        <taxon>Eukaryota</taxon>
        <taxon>Fungi</taxon>
        <taxon>Dikarya</taxon>
        <taxon>Ascomycota</taxon>
        <taxon>Pezizomycotina</taxon>
        <taxon>Sordariomycetes</taxon>
        <taxon>Hypocreomycetidae</taxon>
        <taxon>Hypocreales</taxon>
        <taxon>Nectriaceae</taxon>
        <taxon>Dactylonectria</taxon>
    </lineage>
</organism>
<evidence type="ECO:0008006" key="5">
    <source>
        <dbReference type="Google" id="ProtNLM"/>
    </source>
</evidence>
<keyword evidence="4" id="KW-1185">Reference proteome</keyword>
<evidence type="ECO:0000313" key="4">
    <source>
        <dbReference type="Proteomes" id="UP000717696"/>
    </source>
</evidence>
<evidence type="ECO:0000313" key="3">
    <source>
        <dbReference type="EMBL" id="KAH7136861.1"/>
    </source>
</evidence>
<name>A0A9P9IYH0_9HYPO</name>